<dbReference type="Proteomes" id="UP000588586">
    <property type="component" value="Unassembled WGS sequence"/>
</dbReference>
<name>A0A849HD01_9MICO</name>
<dbReference type="EMBL" id="JABEPQ010000001">
    <property type="protein sequence ID" value="NNM44523.1"/>
    <property type="molecule type" value="Genomic_DNA"/>
</dbReference>
<accession>A0A849HD01</accession>
<sequence length="179" mass="20362">MLPETPPSLVDLAANAQRRALRVARGPRPLHPLEETVLGNPDNVDRVRFAYAFEGRDGALEVLREIVERRLRGRGLFHGERMAARAWGLRTLARDTRLVDAAVEAGDLVRMAPAEVLEYRERQRAALEDHRRLREEAIERYRLRAWSLEEPDEEPGLDGVEPLDEDTLADLREAVLESA</sequence>
<gene>
    <name evidence="1" type="ORF">HJG52_00680</name>
</gene>
<proteinExistence type="predicted"/>
<dbReference type="RefSeq" id="WP_171241666.1">
    <property type="nucleotide sequence ID" value="NZ_JABEPQ010000001.1"/>
</dbReference>
<reference evidence="1 2" key="1">
    <citation type="submission" date="2020-04" db="EMBL/GenBank/DDBJ databases">
        <title>Knoellia sp. isolate from air conditioner.</title>
        <authorList>
            <person name="Chea S."/>
            <person name="Kim D.-U."/>
        </authorList>
    </citation>
    <scope>NUCLEOTIDE SEQUENCE [LARGE SCALE GENOMIC DNA]</scope>
    <source>
        <strain evidence="1 2">DB2414S</strain>
    </source>
</reference>
<dbReference type="AlphaFoldDB" id="A0A849HD01"/>
<evidence type="ECO:0000313" key="2">
    <source>
        <dbReference type="Proteomes" id="UP000588586"/>
    </source>
</evidence>
<comment type="caution">
    <text evidence="1">The sequence shown here is derived from an EMBL/GenBank/DDBJ whole genome shotgun (WGS) entry which is preliminary data.</text>
</comment>
<evidence type="ECO:0000313" key="1">
    <source>
        <dbReference type="EMBL" id="NNM44523.1"/>
    </source>
</evidence>
<protein>
    <submittedName>
        <fullName evidence="1">Uncharacterized protein</fullName>
    </submittedName>
</protein>
<keyword evidence="2" id="KW-1185">Reference proteome</keyword>
<organism evidence="1 2">
    <name type="scientific">Knoellia koreensis</name>
    <dbReference type="NCBI Taxonomy" id="2730921"/>
    <lineage>
        <taxon>Bacteria</taxon>
        <taxon>Bacillati</taxon>
        <taxon>Actinomycetota</taxon>
        <taxon>Actinomycetes</taxon>
        <taxon>Micrococcales</taxon>
        <taxon>Intrasporangiaceae</taxon>
        <taxon>Knoellia</taxon>
    </lineage>
</organism>